<dbReference type="Proteomes" id="UP000642070">
    <property type="component" value="Unassembled WGS sequence"/>
</dbReference>
<dbReference type="RefSeq" id="WP_190254628.1">
    <property type="nucleotide sequence ID" value="NZ_BMPI01000045.1"/>
</dbReference>
<keyword evidence="2" id="KW-0472">Membrane</keyword>
<evidence type="ECO:0000313" key="4">
    <source>
        <dbReference type="Proteomes" id="UP000642070"/>
    </source>
</evidence>
<sequence length="383" mass="40170">MNDGSDLVRALTVGEPPPSRVDLPRAIRAGRRRERLRVAAVAGAAAVAVLATAVVVNQSAGGSRGAPVTGVSVSPSPPAPRSTVAPPLGTCTLDDLDRPGVPTDTRDVVADPTGRIIVVGSRTPASDQLIVKITDGVPQTIDRTGSVVAVNRSGDFVGFGADGKGWLHRGGQFVTIPVPTGFERSVPVDLNDRGDVLLTLSSRESGQLGAVWSAERPDVLRFLEPPDGWHSFGVGIGEDGTVAGVLTQLPAQFRMEPAAWLPDGTLRRLPVPEGSNGAIQSINGEWVVASGLRWNLRTGAVDRLEGIVAKHADQYGRLFGLGGTTDFYRPAVWVNGTVSLLPADPERTAGDIDWVGDDGTRLTGTLNTLGAPNVRRVMWTCTG</sequence>
<proteinExistence type="predicted"/>
<organism evidence="3 4">
    <name type="scientific">Dactylosporangium sucinum</name>
    <dbReference type="NCBI Taxonomy" id="1424081"/>
    <lineage>
        <taxon>Bacteria</taxon>
        <taxon>Bacillati</taxon>
        <taxon>Actinomycetota</taxon>
        <taxon>Actinomycetes</taxon>
        <taxon>Micromonosporales</taxon>
        <taxon>Micromonosporaceae</taxon>
        <taxon>Dactylosporangium</taxon>
    </lineage>
</organism>
<reference evidence="3" key="1">
    <citation type="journal article" date="2014" name="Int. J. Syst. Evol. Microbiol.">
        <title>Complete genome sequence of Corynebacterium casei LMG S-19264T (=DSM 44701T), isolated from a smear-ripened cheese.</title>
        <authorList>
            <consortium name="US DOE Joint Genome Institute (JGI-PGF)"/>
            <person name="Walter F."/>
            <person name="Albersmeier A."/>
            <person name="Kalinowski J."/>
            <person name="Ruckert C."/>
        </authorList>
    </citation>
    <scope>NUCLEOTIDE SEQUENCE</scope>
    <source>
        <strain evidence="3">JCM 19831</strain>
    </source>
</reference>
<accession>A0A917U609</accession>
<dbReference type="EMBL" id="BMPI01000045">
    <property type="protein sequence ID" value="GGM61206.1"/>
    <property type="molecule type" value="Genomic_DNA"/>
</dbReference>
<feature type="transmembrane region" description="Helical" evidence="2">
    <location>
        <begin position="38"/>
        <end position="56"/>
    </location>
</feature>
<reference evidence="3" key="2">
    <citation type="submission" date="2020-09" db="EMBL/GenBank/DDBJ databases">
        <authorList>
            <person name="Sun Q."/>
            <person name="Ohkuma M."/>
        </authorList>
    </citation>
    <scope>NUCLEOTIDE SEQUENCE</scope>
    <source>
        <strain evidence="3">JCM 19831</strain>
    </source>
</reference>
<feature type="region of interest" description="Disordered" evidence="1">
    <location>
        <begin position="60"/>
        <end position="87"/>
    </location>
</feature>
<name>A0A917U609_9ACTN</name>
<evidence type="ECO:0000313" key="3">
    <source>
        <dbReference type="EMBL" id="GGM61206.1"/>
    </source>
</evidence>
<dbReference type="AlphaFoldDB" id="A0A917U609"/>
<gene>
    <name evidence="3" type="ORF">GCM10007977_073420</name>
</gene>
<evidence type="ECO:0000256" key="2">
    <source>
        <dbReference type="SAM" id="Phobius"/>
    </source>
</evidence>
<keyword evidence="4" id="KW-1185">Reference proteome</keyword>
<keyword evidence="2" id="KW-1133">Transmembrane helix</keyword>
<evidence type="ECO:0000256" key="1">
    <source>
        <dbReference type="SAM" id="MobiDB-lite"/>
    </source>
</evidence>
<comment type="caution">
    <text evidence="3">The sequence shown here is derived from an EMBL/GenBank/DDBJ whole genome shotgun (WGS) entry which is preliminary data.</text>
</comment>
<feature type="compositionally biased region" description="Low complexity" evidence="1">
    <location>
        <begin position="65"/>
        <end position="74"/>
    </location>
</feature>
<protein>
    <submittedName>
        <fullName evidence="3">Uncharacterized protein</fullName>
    </submittedName>
</protein>
<keyword evidence="2" id="KW-0812">Transmembrane</keyword>